<sequence length="59" mass="6963">MILAQLKCFVKLIFAFLQPPLQILLCHRVRFEISGRTWIYTASYYLYPLSTPEQPFLIA</sequence>
<evidence type="ECO:0000313" key="2">
    <source>
        <dbReference type="Proteomes" id="UP000008803"/>
    </source>
</evidence>
<dbReference type="KEGG" id="esu:EUS_04350"/>
<gene>
    <name evidence="1" type="ORF">EUS_04350</name>
</gene>
<dbReference type="PATRIC" id="fig|657319.3.peg.634"/>
<accession>D4JRM6</accession>
<organism evidence="1 2">
    <name type="scientific">[Eubacterium] siraeum 70/3</name>
    <dbReference type="NCBI Taxonomy" id="657319"/>
    <lineage>
        <taxon>Bacteria</taxon>
        <taxon>Bacillati</taxon>
        <taxon>Bacillota</taxon>
        <taxon>Clostridia</taxon>
        <taxon>Eubacteriales</taxon>
        <taxon>Oscillospiraceae</taxon>
        <taxon>Oscillospiraceae incertae sedis</taxon>
    </lineage>
</organism>
<dbReference type="Proteomes" id="UP000008803">
    <property type="component" value="Chromosome"/>
</dbReference>
<reference evidence="1 2" key="2">
    <citation type="submission" date="2010-03" db="EMBL/GenBank/DDBJ databases">
        <authorList>
            <person name="Pajon A."/>
        </authorList>
    </citation>
    <scope>NUCLEOTIDE SEQUENCE [LARGE SCALE GENOMIC DNA]</scope>
    <source>
        <strain evidence="1 2">70/3</strain>
    </source>
</reference>
<name>D4JRM6_9FIRM</name>
<proteinExistence type="predicted"/>
<protein>
    <submittedName>
        <fullName evidence="1">Uncharacterized protein</fullName>
    </submittedName>
</protein>
<reference evidence="1 2" key="1">
    <citation type="submission" date="2010-03" db="EMBL/GenBank/DDBJ databases">
        <title>The genome sequence of Eubacterium siraeum 70/3.</title>
        <authorList>
            <consortium name="metaHIT consortium -- http://www.metahit.eu/"/>
            <person name="Pajon A."/>
            <person name="Turner K."/>
            <person name="Parkhill J."/>
            <person name="Duncan S."/>
            <person name="Flint H."/>
        </authorList>
    </citation>
    <scope>NUCLEOTIDE SEQUENCE [LARGE SCALE GENOMIC DNA]</scope>
    <source>
        <strain evidence="1 2">70/3</strain>
    </source>
</reference>
<dbReference type="EMBL" id="FP929044">
    <property type="protein sequence ID" value="CBK95745.1"/>
    <property type="molecule type" value="Genomic_DNA"/>
</dbReference>
<evidence type="ECO:0000313" key="1">
    <source>
        <dbReference type="EMBL" id="CBK95745.1"/>
    </source>
</evidence>
<dbReference type="HOGENOM" id="CLU_2953616_0_0_9"/>
<dbReference type="BioCyc" id="ESIR657319:G136K-370-MONOMER"/>
<dbReference type="AlphaFoldDB" id="D4JRM6"/>